<feature type="transmembrane region" description="Helical" evidence="9">
    <location>
        <begin position="178"/>
        <end position="207"/>
    </location>
</feature>
<dbReference type="PATRIC" id="fig|1218506.3.peg.2044"/>
<dbReference type="OrthoDB" id="9782569at2"/>
<keyword evidence="12" id="KW-1185">Reference proteome</keyword>
<gene>
    <name evidence="11" type="ORF">JF75_19410</name>
</gene>
<dbReference type="InterPro" id="IPR013014">
    <property type="entry name" value="PTS_EIIC_2"/>
</dbReference>
<dbReference type="GO" id="GO:0090563">
    <property type="term" value="F:protein-phosphocysteine-sugar phosphotransferase activity"/>
    <property type="evidence" value="ECO:0007669"/>
    <property type="project" value="TreeGrafter"/>
</dbReference>
<dbReference type="AlphaFoldDB" id="A0A0F4L8L0"/>
<dbReference type="Pfam" id="PF02378">
    <property type="entry name" value="PTS_EIIC"/>
    <property type="match status" value="1"/>
</dbReference>
<evidence type="ECO:0000313" key="11">
    <source>
        <dbReference type="EMBL" id="KJY54930.1"/>
    </source>
</evidence>
<dbReference type="PANTHER" id="PTHR30505:SF0">
    <property type="entry name" value="FRUCTOSE-LIKE PTS SYSTEM EIIBC COMPONENT-RELATED"/>
    <property type="match status" value="1"/>
</dbReference>
<evidence type="ECO:0000256" key="1">
    <source>
        <dbReference type="ARBA" id="ARBA00004429"/>
    </source>
</evidence>
<feature type="transmembrane region" description="Helical" evidence="9">
    <location>
        <begin position="315"/>
        <end position="335"/>
    </location>
</feature>
<dbReference type="InterPro" id="IPR006327">
    <property type="entry name" value="PTS_IIC_fruc"/>
</dbReference>
<feature type="transmembrane region" description="Helical" evidence="9">
    <location>
        <begin position="132"/>
        <end position="157"/>
    </location>
</feature>
<reference evidence="11 12" key="1">
    <citation type="submission" date="2015-01" db="EMBL/GenBank/DDBJ databases">
        <title>Comparative genomics of the lactic acid bacteria isolated from the honey bee gut.</title>
        <authorList>
            <person name="Ellegaard K.M."/>
            <person name="Tamarit D."/>
            <person name="Javelind E."/>
            <person name="Olofsson T."/>
            <person name="Andersson S.G."/>
            <person name="Vasquez A."/>
        </authorList>
    </citation>
    <scope>NUCLEOTIDE SEQUENCE [LARGE SCALE GENOMIC DNA]</scope>
    <source>
        <strain evidence="11 12">Hma2</strain>
    </source>
</reference>
<evidence type="ECO:0000256" key="9">
    <source>
        <dbReference type="SAM" id="Phobius"/>
    </source>
</evidence>
<dbReference type="GO" id="GO:0005351">
    <property type="term" value="F:carbohydrate:proton symporter activity"/>
    <property type="evidence" value="ECO:0007669"/>
    <property type="project" value="InterPro"/>
</dbReference>
<feature type="domain" description="PTS EIIC type-2" evidence="10">
    <location>
        <begin position="11"/>
        <end position="344"/>
    </location>
</feature>
<dbReference type="GO" id="GO:0009401">
    <property type="term" value="P:phosphoenolpyruvate-dependent sugar phosphotransferase system"/>
    <property type="evidence" value="ECO:0007669"/>
    <property type="project" value="UniProtKB-KW"/>
</dbReference>
<dbReference type="RefSeq" id="WP_046332861.1">
    <property type="nucleotide sequence ID" value="NZ_JBHTBO010000012.1"/>
</dbReference>
<keyword evidence="3" id="KW-1003">Cell membrane</keyword>
<proteinExistence type="predicted"/>
<evidence type="ECO:0000256" key="7">
    <source>
        <dbReference type="ARBA" id="ARBA00022989"/>
    </source>
</evidence>
<dbReference type="GO" id="GO:0005886">
    <property type="term" value="C:plasma membrane"/>
    <property type="evidence" value="ECO:0007669"/>
    <property type="project" value="UniProtKB-SubCell"/>
</dbReference>
<keyword evidence="7 9" id="KW-1133">Transmembrane helix</keyword>
<sequence length="344" mass="35548">MSVLKREVNRIKGALMTGVGYMIPFVIFGGIYIALATALSTSGKGIAITNPILKTLNSFGTTSMQLMVPILAAFIAFGFADRAAIMPGFLGGLIAYKNGAGFLGGIVAGILAGYVVMWTKTLCKPIPASLKALVPIFIVPLIDGLIVVVIMKYIVVAPVAGIMSSMTAFLKSMSNGNAILLAAILGFMTAFDMGGPVNVVACLFAWAYFDQGIYTLAAPVAVAICTPPLGMGLATLFAPKLWDESQKSAGKAALLMGIIGISEGAIPFAAEDPLKVIPANCIGGIVGAIIAMLAGCEEYAPQGGIIVTPVATHKIMFVIAILIGSIVTAICINIFKVGLKGKNK</sequence>
<dbReference type="Proteomes" id="UP000033612">
    <property type="component" value="Unassembled WGS sequence"/>
</dbReference>
<keyword evidence="2" id="KW-0813">Transport</keyword>
<protein>
    <submittedName>
        <fullName evidence="11">PTS Fru IIC</fullName>
    </submittedName>
</protein>
<dbReference type="InterPro" id="IPR003352">
    <property type="entry name" value="PTS_EIIC"/>
</dbReference>
<comment type="caution">
    <text evidence="11">The sequence shown here is derived from an EMBL/GenBank/DDBJ whole genome shotgun (WGS) entry which is preliminary data.</text>
</comment>
<feature type="transmembrane region" description="Helical" evidence="9">
    <location>
        <begin position="59"/>
        <end position="80"/>
    </location>
</feature>
<dbReference type="HOGENOM" id="CLU_013155_0_1_9"/>
<keyword evidence="8 9" id="KW-0472">Membrane</keyword>
<evidence type="ECO:0000256" key="3">
    <source>
        <dbReference type="ARBA" id="ARBA00022475"/>
    </source>
</evidence>
<name>A0A0F4L8L0_9LACO</name>
<feature type="transmembrane region" description="Helical" evidence="9">
    <location>
        <begin position="213"/>
        <end position="237"/>
    </location>
</feature>
<dbReference type="GO" id="GO:0008982">
    <property type="term" value="F:protein-N(PI)-phosphohistidine-sugar phosphotransferase activity"/>
    <property type="evidence" value="ECO:0007669"/>
    <property type="project" value="InterPro"/>
</dbReference>
<evidence type="ECO:0000313" key="12">
    <source>
        <dbReference type="Proteomes" id="UP000033612"/>
    </source>
</evidence>
<evidence type="ECO:0000256" key="2">
    <source>
        <dbReference type="ARBA" id="ARBA00022448"/>
    </source>
</evidence>
<keyword evidence="5" id="KW-0598">Phosphotransferase system</keyword>
<dbReference type="InterPro" id="IPR050864">
    <property type="entry name" value="Bacterial_PTS_Sugar_Transport"/>
</dbReference>
<evidence type="ECO:0000256" key="6">
    <source>
        <dbReference type="ARBA" id="ARBA00022692"/>
    </source>
</evidence>
<evidence type="ECO:0000259" key="10">
    <source>
        <dbReference type="PROSITE" id="PS51104"/>
    </source>
</evidence>
<evidence type="ECO:0000256" key="5">
    <source>
        <dbReference type="ARBA" id="ARBA00022683"/>
    </source>
</evidence>
<dbReference type="PROSITE" id="PS51104">
    <property type="entry name" value="PTS_EIIC_TYPE_2"/>
    <property type="match status" value="1"/>
</dbReference>
<keyword evidence="4" id="KW-0762">Sugar transport</keyword>
<keyword evidence="6 9" id="KW-0812">Transmembrane</keyword>
<feature type="transmembrane region" description="Helical" evidence="9">
    <location>
        <begin position="276"/>
        <end position="294"/>
    </location>
</feature>
<evidence type="ECO:0000256" key="8">
    <source>
        <dbReference type="ARBA" id="ARBA00023136"/>
    </source>
</evidence>
<comment type="subcellular location">
    <subcellularLocation>
        <location evidence="1">Cell inner membrane</location>
        <topology evidence="1">Multi-pass membrane protein</topology>
    </subcellularLocation>
</comment>
<evidence type="ECO:0000256" key="4">
    <source>
        <dbReference type="ARBA" id="ARBA00022597"/>
    </source>
</evidence>
<dbReference type="PANTHER" id="PTHR30505">
    <property type="entry name" value="FRUCTOSE-LIKE PERMEASE"/>
    <property type="match status" value="1"/>
</dbReference>
<feature type="transmembrane region" description="Helical" evidence="9">
    <location>
        <begin position="100"/>
        <end position="120"/>
    </location>
</feature>
<feature type="transmembrane region" description="Helical" evidence="9">
    <location>
        <begin position="21"/>
        <end position="39"/>
    </location>
</feature>
<accession>A0A0F4L8L0</accession>
<dbReference type="STRING" id="1218506.JF75_19410"/>
<dbReference type="NCBIfam" id="TIGR01427">
    <property type="entry name" value="PTS_IIC_fructo"/>
    <property type="match status" value="1"/>
</dbReference>
<organism evidence="11 12">
    <name type="scientific">Lactobacillus kimbladii</name>
    <dbReference type="NCBI Taxonomy" id="1218506"/>
    <lineage>
        <taxon>Bacteria</taxon>
        <taxon>Bacillati</taxon>
        <taxon>Bacillota</taxon>
        <taxon>Bacilli</taxon>
        <taxon>Lactobacillales</taxon>
        <taxon>Lactobacillaceae</taxon>
        <taxon>Lactobacillus</taxon>
    </lineage>
</organism>
<dbReference type="EMBL" id="JXLH01000029">
    <property type="protein sequence ID" value="KJY54930.1"/>
    <property type="molecule type" value="Genomic_DNA"/>
</dbReference>